<dbReference type="EMBL" id="JABZEO010000012">
    <property type="protein sequence ID" value="NVZ10776.1"/>
    <property type="molecule type" value="Genomic_DNA"/>
</dbReference>
<dbReference type="AlphaFoldDB" id="A0A850REY6"/>
<evidence type="ECO:0000313" key="7">
    <source>
        <dbReference type="EMBL" id="NVZ10776.1"/>
    </source>
</evidence>
<protein>
    <recommendedName>
        <fullName evidence="9">Small multidrug resistance protein</fullName>
    </recommendedName>
</protein>
<dbReference type="InterPro" id="IPR037185">
    <property type="entry name" value="EmrE-like"/>
</dbReference>
<dbReference type="SUPFAM" id="SSF103481">
    <property type="entry name" value="Multidrug resistance efflux transporter EmrE"/>
    <property type="match status" value="1"/>
</dbReference>
<dbReference type="GO" id="GO:0005886">
    <property type="term" value="C:plasma membrane"/>
    <property type="evidence" value="ECO:0007669"/>
    <property type="project" value="UniProtKB-SubCell"/>
</dbReference>
<proteinExistence type="predicted"/>
<gene>
    <name evidence="7" type="ORF">HW932_16040</name>
</gene>
<keyword evidence="8" id="KW-1185">Reference proteome</keyword>
<evidence type="ECO:0000256" key="4">
    <source>
        <dbReference type="ARBA" id="ARBA00022989"/>
    </source>
</evidence>
<sequence length="114" mass="11652">MNQPLLALIAVLCNVGAQLAIKEAGHLVERGSGILAWMNPVLMLAVGLYGASFLLTVKVFAVNPLTVAAPIMAGSTFVLVGVAGAFVLGETLGVYRLVGMGCILAGILLITQSS</sequence>
<comment type="subcellular location">
    <subcellularLocation>
        <location evidence="1">Cell membrane</location>
        <topology evidence="1">Multi-pass membrane protein</topology>
    </subcellularLocation>
</comment>
<dbReference type="GO" id="GO:0022857">
    <property type="term" value="F:transmembrane transporter activity"/>
    <property type="evidence" value="ECO:0007669"/>
    <property type="project" value="InterPro"/>
</dbReference>
<organism evidence="7 8">
    <name type="scientific">Allochromatium humboldtianum</name>
    <dbReference type="NCBI Taxonomy" id="504901"/>
    <lineage>
        <taxon>Bacteria</taxon>
        <taxon>Pseudomonadati</taxon>
        <taxon>Pseudomonadota</taxon>
        <taxon>Gammaproteobacteria</taxon>
        <taxon>Chromatiales</taxon>
        <taxon>Chromatiaceae</taxon>
        <taxon>Allochromatium</taxon>
    </lineage>
</organism>
<evidence type="ECO:0000256" key="6">
    <source>
        <dbReference type="SAM" id="Phobius"/>
    </source>
</evidence>
<dbReference type="Gene3D" id="1.10.3730.20">
    <property type="match status" value="1"/>
</dbReference>
<name>A0A850REY6_9GAMM</name>
<evidence type="ECO:0000256" key="2">
    <source>
        <dbReference type="ARBA" id="ARBA00022475"/>
    </source>
</evidence>
<feature type="transmembrane region" description="Helical" evidence="6">
    <location>
        <begin position="94"/>
        <end position="111"/>
    </location>
</feature>
<dbReference type="PANTHER" id="PTHR30561:SF9">
    <property type="entry name" value="4-AMINO-4-DEOXY-L-ARABINOSE-PHOSPHOUNDECAPRENOL FLIPPASE SUBUNIT ARNF-RELATED"/>
    <property type="match status" value="1"/>
</dbReference>
<keyword evidence="3 6" id="KW-0812">Transmembrane</keyword>
<keyword evidence="2" id="KW-1003">Cell membrane</keyword>
<evidence type="ECO:0000256" key="5">
    <source>
        <dbReference type="ARBA" id="ARBA00023136"/>
    </source>
</evidence>
<dbReference type="InterPro" id="IPR000390">
    <property type="entry name" value="Small_drug/metabolite_transptr"/>
</dbReference>
<evidence type="ECO:0000256" key="3">
    <source>
        <dbReference type="ARBA" id="ARBA00022692"/>
    </source>
</evidence>
<dbReference type="Proteomes" id="UP000592294">
    <property type="component" value="Unassembled WGS sequence"/>
</dbReference>
<reference evidence="7 8" key="1">
    <citation type="submission" date="2020-06" db="EMBL/GenBank/DDBJ databases">
        <title>Whole-genome sequence of Allochromatium humboldtianum DSM 21881, type strain.</title>
        <authorList>
            <person name="Kyndt J.A."/>
            <person name="Meyer T.E."/>
        </authorList>
    </citation>
    <scope>NUCLEOTIDE SEQUENCE [LARGE SCALE GENOMIC DNA]</scope>
    <source>
        <strain evidence="7 8">DSM 21881</strain>
    </source>
</reference>
<accession>A0A850REY6</accession>
<evidence type="ECO:0000256" key="1">
    <source>
        <dbReference type="ARBA" id="ARBA00004651"/>
    </source>
</evidence>
<dbReference type="PANTHER" id="PTHR30561">
    <property type="entry name" value="SMR FAMILY PROTON-DEPENDENT DRUG EFFLUX TRANSPORTER SUGE"/>
    <property type="match status" value="1"/>
</dbReference>
<keyword evidence="4 6" id="KW-1133">Transmembrane helix</keyword>
<evidence type="ECO:0008006" key="9">
    <source>
        <dbReference type="Google" id="ProtNLM"/>
    </source>
</evidence>
<feature type="transmembrane region" description="Helical" evidence="6">
    <location>
        <begin position="41"/>
        <end position="60"/>
    </location>
</feature>
<keyword evidence="5 6" id="KW-0472">Membrane</keyword>
<dbReference type="RefSeq" id="WP_176977509.1">
    <property type="nucleotide sequence ID" value="NZ_JABZEO010000012.1"/>
</dbReference>
<comment type="caution">
    <text evidence="7">The sequence shown here is derived from an EMBL/GenBank/DDBJ whole genome shotgun (WGS) entry which is preliminary data.</text>
</comment>
<evidence type="ECO:0000313" key="8">
    <source>
        <dbReference type="Proteomes" id="UP000592294"/>
    </source>
</evidence>
<feature type="transmembrane region" description="Helical" evidence="6">
    <location>
        <begin position="67"/>
        <end position="88"/>
    </location>
</feature>